<evidence type="ECO:0008006" key="5">
    <source>
        <dbReference type="Google" id="ProtNLM"/>
    </source>
</evidence>
<feature type="transmembrane region" description="Helical" evidence="1">
    <location>
        <begin position="94"/>
        <end position="112"/>
    </location>
</feature>
<comment type="caution">
    <text evidence="3">The sequence shown here is derived from an EMBL/GenBank/DDBJ whole genome shotgun (WGS) entry which is preliminary data.</text>
</comment>
<feature type="transmembrane region" description="Helical" evidence="1">
    <location>
        <begin position="391"/>
        <end position="412"/>
    </location>
</feature>
<protein>
    <recommendedName>
        <fullName evidence="5">Glycosyltransferase RgtA/B/C/D-like domain-containing protein</fullName>
    </recommendedName>
</protein>
<dbReference type="AlphaFoldDB" id="A0A933W9P9"/>
<feature type="transmembrane region" description="Helical" evidence="1">
    <location>
        <begin position="258"/>
        <end position="285"/>
    </location>
</feature>
<organism evidence="3 4">
    <name type="scientific">Eiseniibacteriota bacterium</name>
    <dbReference type="NCBI Taxonomy" id="2212470"/>
    <lineage>
        <taxon>Bacteria</taxon>
        <taxon>Candidatus Eiseniibacteriota</taxon>
    </lineage>
</organism>
<name>A0A933W9P9_UNCEI</name>
<feature type="transmembrane region" description="Helical" evidence="1">
    <location>
        <begin position="362"/>
        <end position="385"/>
    </location>
</feature>
<keyword evidence="1" id="KW-0812">Transmembrane</keyword>
<feature type="transmembrane region" description="Helical" evidence="1">
    <location>
        <begin position="143"/>
        <end position="161"/>
    </location>
</feature>
<evidence type="ECO:0000256" key="2">
    <source>
        <dbReference type="SAM" id="SignalP"/>
    </source>
</evidence>
<keyword evidence="1" id="KW-1133">Transmembrane helix</keyword>
<feature type="transmembrane region" description="Helical" evidence="1">
    <location>
        <begin position="332"/>
        <end position="350"/>
    </location>
</feature>
<accession>A0A933W9P9</accession>
<proteinExistence type="predicted"/>
<feature type="transmembrane region" description="Helical" evidence="1">
    <location>
        <begin position="191"/>
        <end position="211"/>
    </location>
</feature>
<keyword evidence="1" id="KW-0472">Membrane</keyword>
<keyword evidence="2" id="KW-0732">Signal</keyword>
<evidence type="ECO:0000313" key="4">
    <source>
        <dbReference type="Proteomes" id="UP000696931"/>
    </source>
</evidence>
<dbReference type="EMBL" id="JACRIW010000031">
    <property type="protein sequence ID" value="MBI5168569.1"/>
    <property type="molecule type" value="Genomic_DNA"/>
</dbReference>
<gene>
    <name evidence="3" type="ORF">HZA61_03680</name>
</gene>
<feature type="chain" id="PRO_5036905746" description="Glycosyltransferase RgtA/B/C/D-like domain-containing protein" evidence="2">
    <location>
        <begin position="23"/>
        <end position="544"/>
    </location>
</feature>
<feature type="signal peptide" evidence="2">
    <location>
        <begin position="1"/>
        <end position="22"/>
    </location>
</feature>
<feature type="transmembrane region" description="Helical" evidence="1">
    <location>
        <begin position="306"/>
        <end position="326"/>
    </location>
</feature>
<feature type="transmembrane region" description="Helical" evidence="1">
    <location>
        <begin position="218"/>
        <end position="238"/>
    </location>
</feature>
<dbReference type="Proteomes" id="UP000696931">
    <property type="component" value="Unassembled WGS sequence"/>
</dbReference>
<sequence length="544" mass="58310">MRRLLPFALAALLFLTLLPGIAAIEATDWREARDAEVIRESTSGKEWLTPLYAHEALFEKPLPGYAHEVIAQRLLRRLVHADPERLTDVATSRAVRAALAAALALLVGVVGTRVFGARAGWLAACALATTVGLPLAARADGGQLLATLCSWFGVALFLSVLQSRARRADVTCFGAWLALGAAALTGGPLSALWPMGGFALYFSLTRARGAWHGIRPFWGALVVLGLVLPWYGVLYALHGTEFLKHVPWFPYAIEPRGPLFGGVLAALSYTLVLGFPWTPLLGASLRDAIERLRWPRAEREHGLRDPGHASGLLLAMLIAAGAPVALYPGPPLTAALPALPALALLCGRFLDRVLDGDMDHKHLSVATQFTAMLGTLLALLAATLASRLPDAAHGLQLLGAVVLLASWAPFLADFLGRRKVAASLFALPVALGAPVLLTQVLPPLEPWLNTRGVAEAMQSDAPANAPLALLEPELPSLRLLLPRHLVQVADVDRSLRALVSHDGRAYLAYRPAREREVRAALPPGAEVLVRTPTLVLVRVDFRGR</sequence>
<evidence type="ECO:0000313" key="3">
    <source>
        <dbReference type="EMBL" id="MBI5168569.1"/>
    </source>
</evidence>
<reference evidence="3" key="1">
    <citation type="submission" date="2020-07" db="EMBL/GenBank/DDBJ databases">
        <title>Huge and variable diversity of episymbiotic CPR bacteria and DPANN archaea in groundwater ecosystems.</title>
        <authorList>
            <person name="He C.Y."/>
            <person name="Keren R."/>
            <person name="Whittaker M."/>
            <person name="Farag I.F."/>
            <person name="Doudna J."/>
            <person name="Cate J.H.D."/>
            <person name="Banfield J.F."/>
        </authorList>
    </citation>
    <scope>NUCLEOTIDE SEQUENCE</scope>
    <source>
        <strain evidence="3">NC_groundwater_1813_Pr3_B-0.1um_71_17</strain>
    </source>
</reference>
<evidence type="ECO:0000256" key="1">
    <source>
        <dbReference type="SAM" id="Phobius"/>
    </source>
</evidence>
<feature type="transmembrane region" description="Helical" evidence="1">
    <location>
        <begin position="119"/>
        <end position="137"/>
    </location>
</feature>
<feature type="transmembrane region" description="Helical" evidence="1">
    <location>
        <begin position="424"/>
        <end position="441"/>
    </location>
</feature>